<evidence type="ECO:0000256" key="1">
    <source>
        <dbReference type="ARBA" id="ARBA00003502"/>
    </source>
</evidence>
<keyword evidence="5" id="KW-0804">Transcription</keyword>
<protein>
    <submittedName>
        <fullName evidence="7">LysR family transcriptional regulator</fullName>
    </submittedName>
</protein>
<evidence type="ECO:0000256" key="4">
    <source>
        <dbReference type="ARBA" id="ARBA00023125"/>
    </source>
</evidence>
<dbReference type="SUPFAM" id="SSF46785">
    <property type="entry name" value="Winged helix' DNA-binding domain"/>
    <property type="match status" value="1"/>
</dbReference>
<dbReference type="InterPro" id="IPR005119">
    <property type="entry name" value="LysR_subst-bd"/>
</dbReference>
<name>A0A323UJC8_RHOPL</name>
<dbReference type="CDD" id="cd08440">
    <property type="entry name" value="PBP2_LTTR_like_4"/>
    <property type="match status" value="1"/>
</dbReference>
<gene>
    <name evidence="7" type="ORF">DNX69_02140</name>
</gene>
<dbReference type="InterPro" id="IPR050950">
    <property type="entry name" value="HTH-type_LysR_regulators"/>
</dbReference>
<dbReference type="PRINTS" id="PR00039">
    <property type="entry name" value="HTHLYSR"/>
</dbReference>
<dbReference type="GO" id="GO:0003700">
    <property type="term" value="F:DNA-binding transcription factor activity"/>
    <property type="evidence" value="ECO:0007669"/>
    <property type="project" value="InterPro"/>
</dbReference>
<dbReference type="OrthoDB" id="8437302at2"/>
<feature type="domain" description="HTH lysR-type" evidence="6">
    <location>
        <begin position="3"/>
        <end position="60"/>
    </location>
</feature>
<dbReference type="Gene3D" id="3.40.190.290">
    <property type="match status" value="1"/>
</dbReference>
<dbReference type="InterPro" id="IPR036390">
    <property type="entry name" value="WH_DNA-bd_sf"/>
</dbReference>
<proteinExistence type="inferred from homology"/>
<evidence type="ECO:0000256" key="2">
    <source>
        <dbReference type="ARBA" id="ARBA00009437"/>
    </source>
</evidence>
<dbReference type="FunFam" id="1.10.10.10:FF:000001">
    <property type="entry name" value="LysR family transcriptional regulator"/>
    <property type="match status" value="1"/>
</dbReference>
<evidence type="ECO:0000256" key="3">
    <source>
        <dbReference type="ARBA" id="ARBA00023015"/>
    </source>
</evidence>
<dbReference type="Pfam" id="PF03466">
    <property type="entry name" value="LysR_substrate"/>
    <property type="match status" value="1"/>
</dbReference>
<evidence type="ECO:0000259" key="6">
    <source>
        <dbReference type="PROSITE" id="PS50931"/>
    </source>
</evidence>
<dbReference type="GO" id="GO:0005829">
    <property type="term" value="C:cytosol"/>
    <property type="evidence" value="ECO:0007669"/>
    <property type="project" value="TreeGrafter"/>
</dbReference>
<keyword evidence="4" id="KW-0238">DNA-binding</keyword>
<comment type="function">
    <text evidence="1">NodD regulates the expression of the nodABCFE genes which encode other nodulation proteins. NodD is also a negative regulator of its own expression. Binds flavonoids as inducers.</text>
</comment>
<comment type="caution">
    <text evidence="7">The sequence shown here is derived from an EMBL/GenBank/DDBJ whole genome shotgun (WGS) entry which is preliminary data.</text>
</comment>
<evidence type="ECO:0000256" key="5">
    <source>
        <dbReference type="ARBA" id="ARBA00023163"/>
    </source>
</evidence>
<accession>A0A323UJC8</accession>
<keyword evidence="3" id="KW-0805">Transcription regulation</keyword>
<dbReference type="Pfam" id="PF00126">
    <property type="entry name" value="HTH_1"/>
    <property type="match status" value="1"/>
</dbReference>
<organism evidence="7 8">
    <name type="scientific">Rhodopseudomonas palustris</name>
    <dbReference type="NCBI Taxonomy" id="1076"/>
    <lineage>
        <taxon>Bacteria</taxon>
        <taxon>Pseudomonadati</taxon>
        <taxon>Pseudomonadota</taxon>
        <taxon>Alphaproteobacteria</taxon>
        <taxon>Hyphomicrobiales</taxon>
        <taxon>Nitrobacteraceae</taxon>
        <taxon>Rhodopseudomonas</taxon>
    </lineage>
</organism>
<dbReference type="PROSITE" id="PS50931">
    <property type="entry name" value="HTH_LYSR"/>
    <property type="match status" value="1"/>
</dbReference>
<dbReference type="InterPro" id="IPR036388">
    <property type="entry name" value="WH-like_DNA-bd_sf"/>
</dbReference>
<dbReference type="GO" id="GO:0003677">
    <property type="term" value="F:DNA binding"/>
    <property type="evidence" value="ECO:0007669"/>
    <property type="project" value="UniProtKB-KW"/>
</dbReference>
<dbReference type="Gene3D" id="1.10.10.10">
    <property type="entry name" value="Winged helix-like DNA-binding domain superfamily/Winged helix DNA-binding domain"/>
    <property type="match status" value="1"/>
</dbReference>
<dbReference type="PANTHER" id="PTHR30419:SF8">
    <property type="entry name" value="NITROGEN ASSIMILATION TRANSCRIPTIONAL ACTIVATOR-RELATED"/>
    <property type="match status" value="1"/>
</dbReference>
<dbReference type="InterPro" id="IPR000847">
    <property type="entry name" value="LysR_HTH_N"/>
</dbReference>
<evidence type="ECO:0000313" key="8">
    <source>
        <dbReference type="Proteomes" id="UP000248134"/>
    </source>
</evidence>
<evidence type="ECO:0000313" key="7">
    <source>
        <dbReference type="EMBL" id="PZA13202.1"/>
    </source>
</evidence>
<dbReference type="EMBL" id="QKQS01000006">
    <property type="protein sequence ID" value="PZA13202.1"/>
    <property type="molecule type" value="Genomic_DNA"/>
</dbReference>
<sequence>MNITLRQLQVFVAASRARSFSEAADKLGISQPSLSGTIAKIEAQIGFKLFDRTTRSLLLTPDGRDLAAVAEDLVRDFESALDGIAVRAAGKRGRVSLAVLPSVAATVLPRALRAFAKQFPEIDIAVHDVLQDRAVALLRNGVVDFAVTIQAGSYPELAYEELGADPFFLVCERGHALARHKTAQWSDLPDYPFIALLPTTSVRRFTDAAMAQAGIAVRPRYEVEQILSAVTLVSAGLGVTALPALTLAMFDERRLAVRPLEEPAIHRRMGVLTLKERTPSAQARFLLEAVRKAFATANKRVFTAAKPPD</sequence>
<reference evidence="7 8" key="1">
    <citation type="submission" date="2018-06" db="EMBL/GenBank/DDBJ databases">
        <title>Draft Whole-Genome Sequence of the purple photosynthetic bacterium Rhodospeudomonas palustris XCP.</title>
        <authorList>
            <person name="Rayyan A."/>
            <person name="Meyer T.E."/>
            <person name="Kyndt J.A."/>
        </authorList>
    </citation>
    <scope>NUCLEOTIDE SEQUENCE [LARGE SCALE GENOMIC DNA]</scope>
    <source>
        <strain evidence="7 8">XCP</strain>
    </source>
</reference>
<dbReference type="AlphaFoldDB" id="A0A323UJC8"/>
<comment type="similarity">
    <text evidence="2">Belongs to the LysR transcriptional regulatory family.</text>
</comment>
<dbReference type="Proteomes" id="UP000248134">
    <property type="component" value="Unassembled WGS sequence"/>
</dbReference>
<dbReference type="SUPFAM" id="SSF53850">
    <property type="entry name" value="Periplasmic binding protein-like II"/>
    <property type="match status" value="1"/>
</dbReference>
<dbReference type="PANTHER" id="PTHR30419">
    <property type="entry name" value="HTH-TYPE TRANSCRIPTIONAL REGULATOR YBHD"/>
    <property type="match status" value="1"/>
</dbReference>